<dbReference type="EMBL" id="JARMAB010000032">
    <property type="protein sequence ID" value="MED1205400.1"/>
    <property type="molecule type" value="Genomic_DNA"/>
</dbReference>
<reference evidence="1 2" key="1">
    <citation type="submission" date="2023-03" db="EMBL/GenBank/DDBJ databases">
        <title>Bacillus Genome Sequencing.</title>
        <authorList>
            <person name="Dunlap C."/>
        </authorList>
    </citation>
    <scope>NUCLEOTIDE SEQUENCE [LARGE SCALE GENOMIC DNA]</scope>
    <source>
        <strain evidence="1 2">B-23453</strain>
    </source>
</reference>
<dbReference type="RefSeq" id="WP_232317616.1">
    <property type="nucleotide sequence ID" value="NZ_JARMAB010000032.1"/>
</dbReference>
<evidence type="ECO:0000313" key="2">
    <source>
        <dbReference type="Proteomes" id="UP001341444"/>
    </source>
</evidence>
<accession>A0ABU6MLL0</accession>
<protein>
    <submittedName>
        <fullName evidence="1">Four-helix bundle copper-binding protein</fullName>
    </submittedName>
</protein>
<sequence>MIQRSSQFSKKILELCRKICDHCAAECTKHGYTHCKKCADACLRFAEECGKVSC</sequence>
<dbReference type="InterPro" id="IPR005560">
    <property type="entry name" value="Csp_YhjQ"/>
</dbReference>
<proteinExistence type="predicted"/>
<organism evidence="1 2">
    <name type="scientific">Heyndrickxia acidicola</name>
    <dbReference type="NCBI Taxonomy" id="209389"/>
    <lineage>
        <taxon>Bacteria</taxon>
        <taxon>Bacillati</taxon>
        <taxon>Bacillota</taxon>
        <taxon>Bacilli</taxon>
        <taxon>Bacillales</taxon>
        <taxon>Bacillaceae</taxon>
        <taxon>Heyndrickxia</taxon>
    </lineage>
</organism>
<name>A0ABU6MLL0_9BACI</name>
<comment type="caution">
    <text evidence="1">The sequence shown here is derived from an EMBL/GenBank/DDBJ whole genome shotgun (WGS) entry which is preliminary data.</text>
</comment>
<dbReference type="Proteomes" id="UP001341444">
    <property type="component" value="Unassembled WGS sequence"/>
</dbReference>
<gene>
    <name evidence="1" type="ORF">P4T90_20320</name>
</gene>
<dbReference type="Pfam" id="PF03860">
    <property type="entry name" value="Csp"/>
    <property type="match status" value="1"/>
</dbReference>
<evidence type="ECO:0000313" key="1">
    <source>
        <dbReference type="EMBL" id="MED1205400.1"/>
    </source>
</evidence>
<dbReference type="Gene3D" id="1.20.1270.360">
    <property type="match status" value="1"/>
</dbReference>
<keyword evidence="2" id="KW-1185">Reference proteome</keyword>